<feature type="transmembrane region" description="Helical" evidence="1">
    <location>
        <begin position="16"/>
        <end position="39"/>
    </location>
</feature>
<dbReference type="OrthoDB" id="341061at2"/>
<proteinExistence type="predicted"/>
<gene>
    <name evidence="2" type="ORF">EHQ59_11330</name>
</gene>
<evidence type="ECO:0000313" key="2">
    <source>
        <dbReference type="EMBL" id="TGL51479.1"/>
    </source>
</evidence>
<sequence length="211" mass="24886">MFPEKPVWIWKGNPELVLLQLLGLILFFYFAFRLSAYFTHRYELIQMHRKRLDRLAFKAGCNQTERSLLQTFYNQLDRRHRVLLAHNHAKEYLRAHLLQFVSELDREEERTFLSLVAKFLGTAREKTPVFGIREFVLVHWGKDSYLAQVVDPGLAEVRIRFSPIKRNTGAPNLTKITVFREPKGFQSIHGSVEMETANTFFFRPLERRGTS</sequence>
<organism evidence="2 3">
    <name type="scientific">Leptospira kemamanensis</name>
    <dbReference type="NCBI Taxonomy" id="2484942"/>
    <lineage>
        <taxon>Bacteria</taxon>
        <taxon>Pseudomonadati</taxon>
        <taxon>Spirochaetota</taxon>
        <taxon>Spirochaetia</taxon>
        <taxon>Leptospirales</taxon>
        <taxon>Leptospiraceae</taxon>
        <taxon>Leptospira</taxon>
    </lineage>
</organism>
<dbReference type="EMBL" id="RQGG01000032">
    <property type="protein sequence ID" value="TGL51479.1"/>
    <property type="molecule type" value="Genomic_DNA"/>
</dbReference>
<keyword evidence="1" id="KW-0812">Transmembrane</keyword>
<reference evidence="2" key="1">
    <citation type="journal article" date="2019" name="PLoS Negl. Trop. Dis.">
        <title>Revisiting the worldwide diversity of Leptospira species in the environment.</title>
        <authorList>
            <person name="Vincent A.T."/>
            <person name="Schiettekatte O."/>
            <person name="Bourhy P."/>
            <person name="Veyrier F.J."/>
            <person name="Picardeau M."/>
        </authorList>
    </citation>
    <scope>NUCLEOTIDE SEQUENCE [LARGE SCALE GENOMIC DNA]</scope>
    <source>
        <strain evidence="2">201702454</strain>
    </source>
</reference>
<comment type="caution">
    <text evidence="2">The sequence shown here is derived from an EMBL/GenBank/DDBJ whole genome shotgun (WGS) entry which is preliminary data.</text>
</comment>
<keyword evidence="3" id="KW-1185">Reference proteome</keyword>
<evidence type="ECO:0000313" key="3">
    <source>
        <dbReference type="Proteomes" id="UP000297609"/>
    </source>
</evidence>
<evidence type="ECO:0000256" key="1">
    <source>
        <dbReference type="SAM" id="Phobius"/>
    </source>
</evidence>
<keyword evidence="1" id="KW-1133">Transmembrane helix</keyword>
<protein>
    <submittedName>
        <fullName evidence="2">Uncharacterized protein</fullName>
    </submittedName>
</protein>
<name>A0A4R9JQD9_9LEPT</name>
<dbReference type="Proteomes" id="UP000297609">
    <property type="component" value="Unassembled WGS sequence"/>
</dbReference>
<dbReference type="RefSeq" id="WP_135619760.1">
    <property type="nucleotide sequence ID" value="NZ_RQGG01000032.1"/>
</dbReference>
<dbReference type="AlphaFoldDB" id="A0A4R9JQD9"/>
<keyword evidence="1" id="KW-0472">Membrane</keyword>
<accession>A0A4R9JQD9</accession>